<dbReference type="Pfam" id="PF03808">
    <property type="entry name" value="Glyco_tran_WecG"/>
    <property type="match status" value="1"/>
</dbReference>
<dbReference type="Proteomes" id="UP000094067">
    <property type="component" value="Unassembled WGS sequence"/>
</dbReference>
<evidence type="ECO:0000256" key="2">
    <source>
        <dbReference type="ARBA" id="ARBA00022679"/>
    </source>
</evidence>
<dbReference type="InterPro" id="IPR004629">
    <property type="entry name" value="WecG_TagA_CpsF"/>
</dbReference>
<dbReference type="AlphaFoldDB" id="A0A1E3AEF9"/>
<organism evidence="3 4">
    <name type="scientific">Eisenbergiella tayi</name>
    <dbReference type="NCBI Taxonomy" id="1432052"/>
    <lineage>
        <taxon>Bacteria</taxon>
        <taxon>Bacillati</taxon>
        <taxon>Bacillota</taxon>
        <taxon>Clostridia</taxon>
        <taxon>Lachnospirales</taxon>
        <taxon>Lachnospiraceae</taxon>
        <taxon>Eisenbergiella</taxon>
    </lineage>
</organism>
<dbReference type="PANTHER" id="PTHR34136">
    <property type="match status" value="1"/>
</dbReference>
<dbReference type="PATRIC" id="fig|1432052.4.peg.3339"/>
<dbReference type="EC" id="2.4.1.187" evidence="3"/>
<dbReference type="CDD" id="cd06533">
    <property type="entry name" value="Glyco_transf_WecG_TagA"/>
    <property type="match status" value="1"/>
</dbReference>
<comment type="caution">
    <text evidence="3">The sequence shown here is derived from an EMBL/GenBank/DDBJ whole genome shotgun (WGS) entry which is preliminary data.</text>
</comment>
<name>A0A1E3AEF9_9FIRM</name>
<reference evidence="3 4" key="1">
    <citation type="submission" date="2016-07" db="EMBL/GenBank/DDBJ databases">
        <title>Characterization of isolates of Eisenbergiella tayi derived from blood cultures, using whole genome sequencing.</title>
        <authorList>
            <person name="Burdz T."/>
            <person name="Wiebe D."/>
            <person name="Huynh C."/>
            <person name="Bernard K."/>
        </authorList>
    </citation>
    <scope>NUCLEOTIDE SEQUENCE [LARGE SCALE GENOMIC DNA]</scope>
    <source>
        <strain evidence="3 4">NML 110608</strain>
    </source>
</reference>
<evidence type="ECO:0000313" key="3">
    <source>
        <dbReference type="EMBL" id="ODM07104.1"/>
    </source>
</evidence>
<accession>A0A1E3AEF9</accession>
<dbReference type="NCBIfam" id="TIGR00696">
    <property type="entry name" value="wecG_tagA_cpsF"/>
    <property type="match status" value="1"/>
</dbReference>
<dbReference type="GO" id="GO:0047244">
    <property type="term" value="F:N-acetylglucosaminyldiphosphoundecaprenol N-acetyl-beta-D-mannosaminyltransferase activity"/>
    <property type="evidence" value="ECO:0007669"/>
    <property type="project" value="UniProtKB-EC"/>
</dbReference>
<evidence type="ECO:0000256" key="1">
    <source>
        <dbReference type="ARBA" id="ARBA00022676"/>
    </source>
</evidence>
<gene>
    <name evidence="3" type="primary">tagA_3</name>
    <name evidence="3" type="ORF">BEI61_02994</name>
</gene>
<evidence type="ECO:0000313" key="4">
    <source>
        <dbReference type="Proteomes" id="UP000094067"/>
    </source>
</evidence>
<keyword evidence="1 3" id="KW-0328">Glycosyltransferase</keyword>
<proteinExistence type="predicted"/>
<protein>
    <submittedName>
        <fullName evidence="3">Putative N-acetylmannosaminyltransferase</fullName>
        <ecNumber evidence="3">2.4.1.187</ecNumber>
    </submittedName>
</protein>
<keyword evidence="2 3" id="KW-0808">Transferase</keyword>
<dbReference type="EMBL" id="MCGH01000002">
    <property type="protein sequence ID" value="ODM07104.1"/>
    <property type="molecule type" value="Genomic_DNA"/>
</dbReference>
<sequence length="259" mass="29703">MSAEIEIGKRYHILNTYVNALSMDETVQAVEKIIKRGVPTQHVVVNALKVNLMIDDKQLLNIVNSCPLINADGASIVWAAKHLGVPLKERVTGIDLFQNLIKLANDKEYKVYLFGAKEEIVVTVKRILEKQYPNLHIVGYRNGYFTEADEPEIVKNISESGADMMFVAFSSPKKEYWINKYLKQLNIPFVMGVGGSFDVIAGVTNRAPLWMQNHGLEWFYRFIQEPRRLWKRYIIGNFKFVRLIYAEKYRLKSGGTING</sequence>
<dbReference type="PANTHER" id="PTHR34136:SF1">
    <property type="entry name" value="UDP-N-ACETYL-D-MANNOSAMINURONIC ACID TRANSFERASE"/>
    <property type="match status" value="1"/>
</dbReference>